<keyword evidence="5" id="KW-0862">Zinc</keyword>
<feature type="region of interest" description="Disordered" evidence="7">
    <location>
        <begin position="166"/>
        <end position="190"/>
    </location>
</feature>
<comment type="cofactor">
    <cofactor evidence="1">
        <name>Zn(2+)</name>
        <dbReference type="ChEBI" id="CHEBI:29105"/>
    </cofactor>
</comment>
<keyword evidence="6" id="KW-0482">Metalloprotease</keyword>
<evidence type="ECO:0008006" key="11">
    <source>
        <dbReference type="Google" id="ProtNLM"/>
    </source>
</evidence>
<evidence type="ECO:0000256" key="6">
    <source>
        <dbReference type="ARBA" id="ARBA00023049"/>
    </source>
</evidence>
<evidence type="ECO:0000256" key="7">
    <source>
        <dbReference type="SAM" id="MobiDB-lite"/>
    </source>
</evidence>
<feature type="transmembrane region" description="Helical" evidence="8">
    <location>
        <begin position="95"/>
        <end position="113"/>
    </location>
</feature>
<keyword evidence="4" id="KW-0378">Hydrolase</keyword>
<evidence type="ECO:0000256" key="2">
    <source>
        <dbReference type="ARBA" id="ARBA00007931"/>
    </source>
</evidence>
<dbReference type="PROSITE" id="PS51257">
    <property type="entry name" value="PROKAR_LIPOPROTEIN"/>
    <property type="match status" value="1"/>
</dbReference>
<comment type="similarity">
    <text evidence="2">Belongs to the peptidase M50B family.</text>
</comment>
<evidence type="ECO:0000256" key="3">
    <source>
        <dbReference type="ARBA" id="ARBA00022670"/>
    </source>
</evidence>
<gene>
    <name evidence="9" type="ORF">AAD027_11620</name>
</gene>
<evidence type="ECO:0000256" key="1">
    <source>
        <dbReference type="ARBA" id="ARBA00001947"/>
    </source>
</evidence>
<feature type="transmembrane region" description="Helical" evidence="8">
    <location>
        <begin position="125"/>
        <end position="146"/>
    </location>
</feature>
<proteinExistence type="inferred from homology"/>
<keyword evidence="8" id="KW-1133">Transmembrane helix</keyword>
<organism evidence="9 10">
    <name type="scientific">Pseudoxanthomonas putridarboris</name>
    <dbReference type="NCBI Taxonomy" id="752605"/>
    <lineage>
        <taxon>Bacteria</taxon>
        <taxon>Pseudomonadati</taxon>
        <taxon>Pseudomonadota</taxon>
        <taxon>Gammaproteobacteria</taxon>
        <taxon>Lysobacterales</taxon>
        <taxon>Lysobacteraceae</taxon>
        <taxon>Pseudoxanthomonas</taxon>
    </lineage>
</organism>
<reference evidence="9 10" key="1">
    <citation type="submission" date="2024-04" db="EMBL/GenBank/DDBJ databases">
        <title>Draft genome sequence of Pseudoxanthomonas putridarboris WD12.</title>
        <authorList>
            <person name="Oh J."/>
        </authorList>
    </citation>
    <scope>NUCLEOTIDE SEQUENCE [LARGE SCALE GENOMIC DNA]</scope>
    <source>
        <strain evidence="9 10">WD12</strain>
    </source>
</reference>
<feature type="transmembrane region" description="Helical" evidence="8">
    <location>
        <begin position="21"/>
        <end position="39"/>
    </location>
</feature>
<comment type="caution">
    <text evidence="9">The sequence shown here is derived from an EMBL/GenBank/DDBJ whole genome shotgun (WGS) entry which is preliminary data.</text>
</comment>
<evidence type="ECO:0000256" key="5">
    <source>
        <dbReference type="ARBA" id="ARBA00022833"/>
    </source>
</evidence>
<keyword evidence="3" id="KW-0645">Protease</keyword>
<keyword evidence="10" id="KW-1185">Reference proteome</keyword>
<evidence type="ECO:0000256" key="8">
    <source>
        <dbReference type="SAM" id="Phobius"/>
    </source>
</evidence>
<feature type="transmembrane region" description="Helical" evidence="8">
    <location>
        <begin position="45"/>
        <end position="63"/>
    </location>
</feature>
<accession>A0ABU9J3Q7</accession>
<evidence type="ECO:0000256" key="4">
    <source>
        <dbReference type="ARBA" id="ARBA00022801"/>
    </source>
</evidence>
<dbReference type="Proteomes" id="UP001459204">
    <property type="component" value="Unassembled WGS sequence"/>
</dbReference>
<keyword evidence="8" id="KW-0472">Membrane</keyword>
<dbReference type="EMBL" id="JBBWWT010000004">
    <property type="protein sequence ID" value="MEL1265006.1"/>
    <property type="molecule type" value="Genomic_DNA"/>
</dbReference>
<protein>
    <recommendedName>
        <fullName evidence="11">Peptidase family M50</fullName>
    </recommendedName>
</protein>
<name>A0ABU9J3Q7_9GAMM</name>
<dbReference type="PANTHER" id="PTHR39188">
    <property type="entry name" value="MEMBRANE-ASSOCIATED ZINC METALLOPROTEASE M50B"/>
    <property type="match status" value="1"/>
</dbReference>
<dbReference type="PANTHER" id="PTHR39188:SF3">
    <property type="entry name" value="STAGE IV SPORULATION PROTEIN FB"/>
    <property type="match status" value="1"/>
</dbReference>
<evidence type="ECO:0000313" key="9">
    <source>
        <dbReference type="EMBL" id="MEL1265006.1"/>
    </source>
</evidence>
<dbReference type="RefSeq" id="WP_341726182.1">
    <property type="nucleotide sequence ID" value="NZ_JBBWWT010000004.1"/>
</dbReference>
<keyword evidence="8" id="KW-0812">Transmembrane</keyword>
<sequence>MKSYIHVPFLPGFGARVELHWSVLLVAACVMAASFHTPINAAALVAAYFGILYLHELGHAFVARRLGYRPYEIRLGFIHGRMSYEAPRNERDASLVAWGGVLAQLAVALPLVVLAEFTNAGSLPVLGPAIAFLGYFSLLIAALNLAPARGLDGHLAWRLLRLPKRKPETRSDPASAKSTQKVVKGPWADP</sequence>
<evidence type="ECO:0000313" key="10">
    <source>
        <dbReference type="Proteomes" id="UP001459204"/>
    </source>
</evidence>